<dbReference type="Proteomes" id="UP000245391">
    <property type="component" value="Unassembled WGS sequence"/>
</dbReference>
<name>A0A317EWE3_9SPHI</name>
<comment type="caution">
    <text evidence="1">The sequence shown here is derived from an EMBL/GenBank/DDBJ whole genome shotgun (WGS) entry which is preliminary data.</text>
</comment>
<reference evidence="2" key="1">
    <citation type="submission" date="2018-05" db="EMBL/GenBank/DDBJ databases">
        <title>Pedobacter paludis sp. nov., isolated from wetland soil.</title>
        <authorList>
            <person name="Zhang Y."/>
        </authorList>
    </citation>
    <scope>NUCLEOTIDE SEQUENCE [LARGE SCALE GENOMIC DNA]</scope>
    <source>
        <strain evidence="2">R-8</strain>
    </source>
</reference>
<sequence>MQNKLNEADLFKTQHVNDCIFSQIAVIFFALNNQIFVLKKQGSVLSVLKVLYQGTTLEGSSVVQEY</sequence>
<gene>
    <name evidence="1" type="ORF">DF947_14740</name>
</gene>
<accession>A0A317EWE3</accession>
<organism evidence="1 2">
    <name type="scientific">Pedobacter paludis</name>
    <dbReference type="NCBI Taxonomy" id="2203212"/>
    <lineage>
        <taxon>Bacteria</taxon>
        <taxon>Pseudomonadati</taxon>
        <taxon>Bacteroidota</taxon>
        <taxon>Sphingobacteriia</taxon>
        <taxon>Sphingobacteriales</taxon>
        <taxon>Sphingobacteriaceae</taxon>
        <taxon>Pedobacter</taxon>
    </lineage>
</organism>
<evidence type="ECO:0000313" key="1">
    <source>
        <dbReference type="EMBL" id="PWS30865.1"/>
    </source>
</evidence>
<proteinExistence type="predicted"/>
<keyword evidence="2" id="KW-1185">Reference proteome</keyword>
<dbReference type="EMBL" id="QGNY01000005">
    <property type="protein sequence ID" value="PWS30865.1"/>
    <property type="molecule type" value="Genomic_DNA"/>
</dbReference>
<dbReference type="AlphaFoldDB" id="A0A317EWE3"/>
<evidence type="ECO:0000313" key="2">
    <source>
        <dbReference type="Proteomes" id="UP000245391"/>
    </source>
</evidence>
<protein>
    <submittedName>
        <fullName evidence="1">Uncharacterized protein</fullName>
    </submittedName>
</protein>